<gene>
    <name evidence="1" type="ORF">SGGMMB4_01534</name>
</gene>
<reference evidence="1" key="1">
    <citation type="submission" date="2015-05" db="EMBL/GenBank/DDBJ databases">
        <authorList>
            <person name="Goodhead I."/>
        </authorList>
    </citation>
    <scope>NUCLEOTIDE SEQUENCE [LARGE SCALE GENOMIC DNA]</scope>
    <source>
        <strain evidence="1">B4</strain>
    </source>
</reference>
<organism evidence="1">
    <name type="scientific">Sodalis glossinidius (strain morsitans)</name>
    <dbReference type="NCBI Taxonomy" id="343509"/>
    <lineage>
        <taxon>Bacteria</taxon>
        <taxon>Pseudomonadati</taxon>
        <taxon>Pseudomonadota</taxon>
        <taxon>Gammaproteobacteria</taxon>
        <taxon>Enterobacterales</taxon>
        <taxon>Bruguierivoracaceae</taxon>
        <taxon>Sodalis</taxon>
    </lineage>
</organism>
<dbReference type="EMBL" id="LN854557">
    <property type="protein sequence ID" value="CRL44423.1"/>
    <property type="molecule type" value="Genomic_DNA"/>
</dbReference>
<dbReference type="AlphaFoldDB" id="A0A193QH11"/>
<sequence>MVNFYVKTFVAHILPYLGVVVASRDLIFEGYI</sequence>
<name>A0A193QH11_SODGM</name>
<dbReference type="Proteomes" id="UP000245838">
    <property type="component" value="Chromosome sggmmb4_Chromosome"/>
</dbReference>
<protein>
    <submittedName>
        <fullName evidence="1">Uncharacterized protein</fullName>
    </submittedName>
</protein>
<proteinExistence type="predicted"/>
<evidence type="ECO:0000313" key="1">
    <source>
        <dbReference type="EMBL" id="CRL44423.1"/>
    </source>
</evidence>
<accession>A0A193QH11</accession>